<keyword evidence="10" id="KW-1185">Reference proteome</keyword>
<dbReference type="InterPro" id="IPR009056">
    <property type="entry name" value="Cyt_c-like_dom"/>
</dbReference>
<dbReference type="PRINTS" id="PR00607">
    <property type="entry name" value="CYTCHROMECIE"/>
</dbReference>
<evidence type="ECO:0000259" key="8">
    <source>
        <dbReference type="PROSITE" id="PS51007"/>
    </source>
</evidence>
<keyword evidence="1" id="KW-0813">Transport</keyword>
<dbReference type="Gene3D" id="1.10.760.10">
    <property type="entry name" value="Cytochrome c-like domain"/>
    <property type="match status" value="1"/>
</dbReference>
<dbReference type="PANTHER" id="PTHR40942:SF4">
    <property type="entry name" value="CYTOCHROME C5"/>
    <property type="match status" value="1"/>
</dbReference>
<evidence type="ECO:0000256" key="3">
    <source>
        <dbReference type="ARBA" id="ARBA00022723"/>
    </source>
</evidence>
<evidence type="ECO:0000313" key="9">
    <source>
        <dbReference type="EMBL" id="MEX1664348.1"/>
    </source>
</evidence>
<keyword evidence="3 6" id="KW-0479">Metal-binding</keyword>
<name>A0ABV3TTQ6_9GAMM</name>
<feature type="signal peptide" evidence="7">
    <location>
        <begin position="1"/>
        <end position="29"/>
    </location>
</feature>
<comment type="caution">
    <text evidence="9">The sequence shown here is derived from an EMBL/GenBank/DDBJ whole genome shotgun (WGS) entry which is preliminary data.</text>
</comment>
<evidence type="ECO:0000256" key="4">
    <source>
        <dbReference type="ARBA" id="ARBA00022982"/>
    </source>
</evidence>
<evidence type="ECO:0000313" key="10">
    <source>
        <dbReference type="Proteomes" id="UP001557484"/>
    </source>
</evidence>
<evidence type="ECO:0000256" key="1">
    <source>
        <dbReference type="ARBA" id="ARBA00022448"/>
    </source>
</evidence>
<feature type="domain" description="Cytochrome c" evidence="8">
    <location>
        <begin position="65"/>
        <end position="148"/>
    </location>
</feature>
<dbReference type="Proteomes" id="UP001557484">
    <property type="component" value="Unassembled WGS sequence"/>
</dbReference>
<keyword evidence="2 6" id="KW-0349">Heme</keyword>
<evidence type="ECO:0000256" key="6">
    <source>
        <dbReference type="PROSITE-ProRule" id="PRU00433"/>
    </source>
</evidence>
<reference evidence="9 10" key="1">
    <citation type="journal article" date="2011" name="Int. J. Syst. Evol. Microbiol.">
        <title>Zhongshania antarctica gen. nov., sp. nov. and Zhongshania guokunii sp. nov., gammaproteobacteria respectively isolated from coastal attached (fast) ice and surface seawater of the Antarctic.</title>
        <authorList>
            <person name="Li H.J."/>
            <person name="Zhang X.Y."/>
            <person name="Chen C.X."/>
            <person name="Zhang Y.J."/>
            <person name="Gao Z.M."/>
            <person name="Yu Y."/>
            <person name="Chen X.L."/>
            <person name="Chen B."/>
            <person name="Zhang Y.Z."/>
        </authorList>
    </citation>
    <scope>NUCLEOTIDE SEQUENCE [LARGE SCALE GENOMIC DNA]</scope>
    <source>
        <strain evidence="9 10">R06B22</strain>
    </source>
</reference>
<dbReference type="SUPFAM" id="SSF46626">
    <property type="entry name" value="Cytochrome c"/>
    <property type="match status" value="1"/>
</dbReference>
<dbReference type="RefSeq" id="WP_368374472.1">
    <property type="nucleotide sequence ID" value="NZ_JBFRYB010000001.1"/>
</dbReference>
<dbReference type="Pfam" id="PF13442">
    <property type="entry name" value="Cytochrome_CBB3"/>
    <property type="match status" value="1"/>
</dbReference>
<proteinExistence type="predicted"/>
<accession>A0ABV3TTQ6</accession>
<sequence length="149" mass="15363">MRTLTVNSAVLKKLAATLGLVMVCASAWALTDKQLADVESRIQPAGKVCLQGDNACGAAVASVGGAAKSGEEVYKSSCQGCHASGAGNAPKFGDVADWGKRAEQGLDTVYKHAIEGFSNIGMMPAKGLCMSCSDDEVMAAVDYILENSK</sequence>
<keyword evidence="4" id="KW-0249">Electron transport</keyword>
<dbReference type="InterPro" id="IPR002323">
    <property type="entry name" value="Cyt_CIE"/>
</dbReference>
<dbReference type="PROSITE" id="PS51007">
    <property type="entry name" value="CYTC"/>
    <property type="match status" value="1"/>
</dbReference>
<dbReference type="InterPro" id="IPR036909">
    <property type="entry name" value="Cyt_c-like_dom_sf"/>
</dbReference>
<dbReference type="PANTHER" id="PTHR40942">
    <property type="match status" value="1"/>
</dbReference>
<protein>
    <submittedName>
        <fullName evidence="9">Cytochrome c5 family protein</fullName>
    </submittedName>
</protein>
<evidence type="ECO:0000256" key="5">
    <source>
        <dbReference type="ARBA" id="ARBA00023004"/>
    </source>
</evidence>
<keyword evidence="7" id="KW-0732">Signal</keyword>
<dbReference type="EMBL" id="JBFRYB010000001">
    <property type="protein sequence ID" value="MEX1664348.1"/>
    <property type="molecule type" value="Genomic_DNA"/>
</dbReference>
<feature type="chain" id="PRO_5045611522" evidence="7">
    <location>
        <begin position="30"/>
        <end position="149"/>
    </location>
</feature>
<gene>
    <name evidence="9" type="ORF">AB4875_02545</name>
</gene>
<evidence type="ECO:0000256" key="2">
    <source>
        <dbReference type="ARBA" id="ARBA00022617"/>
    </source>
</evidence>
<organism evidence="9 10">
    <name type="scientific">Zhongshania arctica</name>
    <dbReference type="NCBI Taxonomy" id="3238302"/>
    <lineage>
        <taxon>Bacteria</taxon>
        <taxon>Pseudomonadati</taxon>
        <taxon>Pseudomonadota</taxon>
        <taxon>Gammaproteobacteria</taxon>
        <taxon>Cellvibrionales</taxon>
        <taxon>Spongiibacteraceae</taxon>
        <taxon>Zhongshania</taxon>
    </lineage>
</organism>
<evidence type="ECO:0000256" key="7">
    <source>
        <dbReference type="SAM" id="SignalP"/>
    </source>
</evidence>
<keyword evidence="5 6" id="KW-0408">Iron</keyword>